<sequence length="47" mass="5747">MQKDEQFLIKREIRRLIQDLNNCYDSEYKELIREDITLLSTVLDESE</sequence>
<protein>
    <submittedName>
        <fullName evidence="1">Uncharacterized protein</fullName>
    </submittedName>
</protein>
<proteinExistence type="predicted"/>
<reference evidence="1 2" key="1">
    <citation type="submission" date="2024-12" db="EMBL/GenBank/DDBJ databases">
        <authorList>
            <person name="Li X."/>
            <person name="Zhang D."/>
        </authorList>
    </citation>
    <scope>NUCLEOTIDE SEQUENCE [LARGE SCALE GENOMIC DNA]</scope>
    <source>
        <strain evidence="1 2">JCM19602</strain>
    </source>
</reference>
<evidence type="ECO:0000313" key="1">
    <source>
        <dbReference type="EMBL" id="MFL8937276.1"/>
    </source>
</evidence>
<accession>A0ABW8VPI5</accession>
<dbReference type="Proteomes" id="UP001628668">
    <property type="component" value="Unassembled WGS sequence"/>
</dbReference>
<keyword evidence="2" id="KW-1185">Reference proteome</keyword>
<evidence type="ECO:0000313" key="2">
    <source>
        <dbReference type="Proteomes" id="UP001628668"/>
    </source>
</evidence>
<name>A0ABW8VPI5_9BACI</name>
<gene>
    <name evidence="1" type="ORF">ACKA06_10795</name>
</gene>
<comment type="caution">
    <text evidence="1">The sequence shown here is derived from an EMBL/GenBank/DDBJ whole genome shotgun (WGS) entry which is preliminary data.</text>
</comment>
<dbReference type="EMBL" id="JBJOSA010000007">
    <property type="protein sequence ID" value="MFL8937276.1"/>
    <property type="molecule type" value="Genomic_DNA"/>
</dbReference>
<dbReference type="RefSeq" id="WP_214873263.1">
    <property type="nucleotide sequence ID" value="NZ_JBJOSA010000007.1"/>
</dbReference>
<organism evidence="1 2">
    <name type="scientific">Rossellomorea oryzaecorticis</name>
    <dbReference type="NCBI Taxonomy" id="1396505"/>
    <lineage>
        <taxon>Bacteria</taxon>
        <taxon>Bacillati</taxon>
        <taxon>Bacillota</taxon>
        <taxon>Bacilli</taxon>
        <taxon>Bacillales</taxon>
        <taxon>Bacillaceae</taxon>
        <taxon>Rossellomorea</taxon>
    </lineage>
</organism>